<feature type="compositionally biased region" description="Pro residues" evidence="1">
    <location>
        <begin position="1"/>
        <end position="18"/>
    </location>
</feature>
<comment type="caution">
    <text evidence="2">The sequence shown here is derived from an EMBL/GenBank/DDBJ whole genome shotgun (WGS) entry which is preliminary data.</text>
</comment>
<dbReference type="STRING" id="35608.A0A2U1NBU5"/>
<organism evidence="2 3">
    <name type="scientific">Artemisia annua</name>
    <name type="common">Sweet wormwood</name>
    <dbReference type="NCBI Taxonomy" id="35608"/>
    <lineage>
        <taxon>Eukaryota</taxon>
        <taxon>Viridiplantae</taxon>
        <taxon>Streptophyta</taxon>
        <taxon>Embryophyta</taxon>
        <taxon>Tracheophyta</taxon>
        <taxon>Spermatophyta</taxon>
        <taxon>Magnoliopsida</taxon>
        <taxon>eudicotyledons</taxon>
        <taxon>Gunneridae</taxon>
        <taxon>Pentapetalae</taxon>
        <taxon>asterids</taxon>
        <taxon>campanulids</taxon>
        <taxon>Asterales</taxon>
        <taxon>Asteraceae</taxon>
        <taxon>Asteroideae</taxon>
        <taxon>Anthemideae</taxon>
        <taxon>Artemisiinae</taxon>
        <taxon>Artemisia</taxon>
    </lineage>
</organism>
<proteinExistence type="predicted"/>
<name>A0A2U1NBU5_ARTAN</name>
<feature type="compositionally biased region" description="Polar residues" evidence="1">
    <location>
        <begin position="675"/>
        <end position="686"/>
    </location>
</feature>
<feature type="compositionally biased region" description="Basic residues" evidence="1">
    <location>
        <begin position="141"/>
        <end position="153"/>
    </location>
</feature>
<dbReference type="PANTHER" id="PTHR31286">
    <property type="entry name" value="GLYCINE-RICH CELL WALL STRUCTURAL PROTEIN 1.8-LIKE"/>
    <property type="match status" value="1"/>
</dbReference>
<evidence type="ECO:0008006" key="4">
    <source>
        <dbReference type="Google" id="ProtNLM"/>
    </source>
</evidence>
<sequence length="743" mass="81796">MNDPDPPNPNPILVPPPKESNDVSRQSRYTRSVSGAGKSSLKQVNAVSKTDLGSMKKSSRKGSKKKRLLKGMDGVEYEVEDTEEMVTRDENLEVDDGNSTVRESNDVSRQSRSTRSVSGAGKSSLKQVNAVSKTDLGSMKKSSRKGSKKKRLLKGMDGVEYEVEDTEEMVTRDENLEVDDGNSTVGVNTNEEVGVGSGLDEVSAAVNQSKSVVNEINNTTTYVNDNNVENMGSKDISSNVNNTVGEMPVPFENNPILNPGNGKAMNHGSVSASDKMSNGNVVGEVVDVNANAEMVWPSLKETMKKDTVMLDQNSKQPMSFVNAFQGIGGYGNNKLAKIPGRINEQDEVSAAVNQSKSVVNEINNTTAYVNDNNVENMGSKDISSNVNITVGEMPVPFENNPILNPGNGKAMNHGSVSASDKMSNGNAVGEVVDVNANAEMVWPSLKETMKKDTVMLDQNSKQPMSFVIAFQGIGGYGNNKLAKIPGRINEQAYGRASLARVLIEVDATSDLVEEIEVCYEKMGKSMMLKVEYTWRPPLCTHCKVFGHEYKKCSNRVITMEEQNEKAKDVTQSMAKMVESSKVNEEWQQPKRFTRNEASTSKNNNKQDMSYNMNRGGFNNRGRGRNGMMGRGNMSQRNSYENNGVRFVQVENGANKVDETQVWETKNKSKQDNKGKSVSVSNEGLNNKNKEVVEEGSDEWVQMWKKIDLACDLGMQIADSEKTKWSEDLKKYYTDKCDAKPKVK</sequence>
<dbReference type="EMBL" id="PKPP01003151">
    <property type="protein sequence ID" value="PWA70984.1"/>
    <property type="molecule type" value="Genomic_DNA"/>
</dbReference>
<evidence type="ECO:0000313" key="3">
    <source>
        <dbReference type="Proteomes" id="UP000245207"/>
    </source>
</evidence>
<keyword evidence="3" id="KW-1185">Reference proteome</keyword>
<feature type="region of interest" description="Disordered" evidence="1">
    <location>
        <begin position="579"/>
        <end position="625"/>
    </location>
</feature>
<protein>
    <recommendedName>
        <fullName evidence="4">Zinc knuckle CX2CX4HX4C</fullName>
    </recommendedName>
</protein>
<dbReference type="Proteomes" id="UP000245207">
    <property type="component" value="Unassembled WGS sequence"/>
</dbReference>
<feature type="compositionally biased region" description="Low complexity" evidence="1">
    <location>
        <begin position="611"/>
        <end position="623"/>
    </location>
</feature>
<dbReference type="AlphaFoldDB" id="A0A2U1NBU5"/>
<evidence type="ECO:0000256" key="1">
    <source>
        <dbReference type="SAM" id="MobiDB-lite"/>
    </source>
</evidence>
<feature type="region of interest" description="Disordered" evidence="1">
    <location>
        <begin position="1"/>
        <end position="153"/>
    </location>
</feature>
<feature type="compositionally biased region" description="Low complexity" evidence="1">
    <location>
        <begin position="107"/>
        <end position="118"/>
    </location>
</feature>
<dbReference type="InterPro" id="IPR040256">
    <property type="entry name" value="At4g02000-like"/>
</dbReference>
<accession>A0A2U1NBU5</accession>
<feature type="compositionally biased region" description="Acidic residues" evidence="1">
    <location>
        <begin position="75"/>
        <end position="84"/>
    </location>
</feature>
<evidence type="ECO:0000313" key="2">
    <source>
        <dbReference type="EMBL" id="PWA70984.1"/>
    </source>
</evidence>
<gene>
    <name evidence="2" type="ORF">CTI12_AA285500</name>
</gene>
<reference evidence="2 3" key="1">
    <citation type="journal article" date="2018" name="Mol. Plant">
        <title>The genome of Artemisia annua provides insight into the evolution of Asteraceae family and artemisinin biosynthesis.</title>
        <authorList>
            <person name="Shen Q."/>
            <person name="Zhang L."/>
            <person name="Liao Z."/>
            <person name="Wang S."/>
            <person name="Yan T."/>
            <person name="Shi P."/>
            <person name="Liu M."/>
            <person name="Fu X."/>
            <person name="Pan Q."/>
            <person name="Wang Y."/>
            <person name="Lv Z."/>
            <person name="Lu X."/>
            <person name="Zhang F."/>
            <person name="Jiang W."/>
            <person name="Ma Y."/>
            <person name="Chen M."/>
            <person name="Hao X."/>
            <person name="Li L."/>
            <person name="Tang Y."/>
            <person name="Lv G."/>
            <person name="Zhou Y."/>
            <person name="Sun X."/>
            <person name="Brodelius P.E."/>
            <person name="Rose J.K.C."/>
            <person name="Tang K."/>
        </authorList>
    </citation>
    <scope>NUCLEOTIDE SEQUENCE [LARGE SCALE GENOMIC DNA]</scope>
    <source>
        <strain evidence="3">cv. Huhao1</strain>
        <tissue evidence="2">Leaf</tissue>
    </source>
</reference>
<feature type="compositionally biased region" description="Polar residues" evidence="1">
    <location>
        <begin position="595"/>
        <end position="610"/>
    </location>
</feature>
<feature type="region of interest" description="Disordered" evidence="1">
    <location>
        <begin position="657"/>
        <end position="690"/>
    </location>
</feature>
<feature type="compositionally biased region" description="Basic and acidic residues" evidence="1">
    <location>
        <begin position="664"/>
        <end position="674"/>
    </location>
</feature>
<dbReference type="PANTHER" id="PTHR31286:SF99">
    <property type="entry name" value="DUF4283 DOMAIN-CONTAINING PROTEIN"/>
    <property type="match status" value="1"/>
</dbReference>
<feature type="compositionally biased region" description="Polar residues" evidence="1">
    <location>
        <begin position="23"/>
        <end position="33"/>
    </location>
</feature>
<feature type="compositionally biased region" description="Basic residues" evidence="1">
    <location>
        <begin position="57"/>
        <end position="69"/>
    </location>
</feature>